<sequence length="30" mass="3478">MWVYPQDHTPLRLCRKRDGKRPPNTGGQAV</sequence>
<reference evidence="2" key="1">
    <citation type="submission" date="2014-11" db="EMBL/GenBank/DDBJ databases">
        <authorList>
            <person name="Amaro Gonzalez C."/>
        </authorList>
    </citation>
    <scope>NUCLEOTIDE SEQUENCE</scope>
</reference>
<protein>
    <submittedName>
        <fullName evidence="2">Uncharacterized protein</fullName>
    </submittedName>
</protein>
<reference evidence="2" key="2">
    <citation type="journal article" date="2015" name="Fish Shellfish Immunol.">
        <title>Early steps in the European eel (Anguilla anguilla)-Vibrio vulnificus interaction in the gills: Role of the RtxA13 toxin.</title>
        <authorList>
            <person name="Callol A."/>
            <person name="Pajuelo D."/>
            <person name="Ebbesson L."/>
            <person name="Teles M."/>
            <person name="MacKenzie S."/>
            <person name="Amaro C."/>
        </authorList>
    </citation>
    <scope>NUCLEOTIDE SEQUENCE</scope>
</reference>
<feature type="region of interest" description="Disordered" evidence="1">
    <location>
        <begin position="1"/>
        <end position="30"/>
    </location>
</feature>
<name>A0A0E9Q1Y1_ANGAN</name>
<evidence type="ECO:0000313" key="2">
    <source>
        <dbReference type="EMBL" id="JAH10532.1"/>
    </source>
</evidence>
<proteinExistence type="predicted"/>
<evidence type="ECO:0000256" key="1">
    <source>
        <dbReference type="SAM" id="MobiDB-lite"/>
    </source>
</evidence>
<accession>A0A0E9Q1Y1</accession>
<organism evidence="2">
    <name type="scientific">Anguilla anguilla</name>
    <name type="common">European freshwater eel</name>
    <name type="synonym">Muraena anguilla</name>
    <dbReference type="NCBI Taxonomy" id="7936"/>
    <lineage>
        <taxon>Eukaryota</taxon>
        <taxon>Metazoa</taxon>
        <taxon>Chordata</taxon>
        <taxon>Craniata</taxon>
        <taxon>Vertebrata</taxon>
        <taxon>Euteleostomi</taxon>
        <taxon>Actinopterygii</taxon>
        <taxon>Neopterygii</taxon>
        <taxon>Teleostei</taxon>
        <taxon>Anguilliformes</taxon>
        <taxon>Anguillidae</taxon>
        <taxon>Anguilla</taxon>
    </lineage>
</organism>
<dbReference type="EMBL" id="GBXM01098045">
    <property type="protein sequence ID" value="JAH10532.1"/>
    <property type="molecule type" value="Transcribed_RNA"/>
</dbReference>
<dbReference type="AlphaFoldDB" id="A0A0E9Q1Y1"/>